<reference evidence="2 3" key="1">
    <citation type="journal article" date="2014" name="Int. J. Syst. Evol. Microbiol.">
        <title>Complete genome sequence of Corynebacterium casei LMG S-19264T (=DSM 44701T), isolated from a smear-ripened cheese.</title>
        <authorList>
            <consortium name="US DOE Joint Genome Institute (JGI-PGF)"/>
            <person name="Walter F."/>
            <person name="Albersmeier A."/>
            <person name="Kalinowski J."/>
            <person name="Ruckert C."/>
        </authorList>
    </citation>
    <scope>NUCLEOTIDE SEQUENCE [LARGE SCALE GENOMIC DNA]</scope>
    <source>
        <strain evidence="2 3">CGMCC 1.12925</strain>
    </source>
</reference>
<dbReference type="AlphaFoldDB" id="A0A916ZQC2"/>
<comment type="caution">
    <text evidence="2">The sequence shown here is derived from an EMBL/GenBank/DDBJ whole genome shotgun (WGS) entry which is preliminary data.</text>
</comment>
<keyword evidence="1" id="KW-0732">Signal</keyword>
<sequence length="336" mass="39288">MKFKAFKLSLLFLVLFAGKAFSQANILNAKTPKEVGVMTEDEKSGNNDKPLEYGYIGDRDVLWAKTIWEKVDLKQKVNFPLYYPTQETMFSDSRKPLFQVLVEAIEDGASENPSEFAITQIYGSDYFREEDQYKGQKALNQLKYTRIIDAGLPILDEYGIVGTEQQDLYIERYKEGTLEQHYPADLVERLDFFVETTEISARDISYYHIKGMWYFDKIQGEMRYRLLGIAPVGDDVRTKGTNVASTPVEYFWIWFPDARNALHKAKVLNKDNSAKPISFDHLLNSRRFNAVIYKTENEYGDRKIQEYIQNDAMMQLLEADRIKEEIRNFELDMWNH</sequence>
<organism evidence="2 3">
    <name type="scientific">Psychroflexus salis</name>
    <dbReference type="NCBI Taxonomy" id="1526574"/>
    <lineage>
        <taxon>Bacteria</taxon>
        <taxon>Pseudomonadati</taxon>
        <taxon>Bacteroidota</taxon>
        <taxon>Flavobacteriia</taxon>
        <taxon>Flavobacteriales</taxon>
        <taxon>Flavobacteriaceae</taxon>
        <taxon>Psychroflexus</taxon>
    </lineage>
</organism>
<protein>
    <submittedName>
        <fullName evidence="2">Gliding motility protein GldO</fullName>
    </submittedName>
</protein>
<evidence type="ECO:0000256" key="1">
    <source>
        <dbReference type="SAM" id="SignalP"/>
    </source>
</evidence>
<dbReference type="Pfam" id="PF19841">
    <property type="entry name" value="GldN"/>
    <property type="match status" value="1"/>
</dbReference>
<dbReference type="EMBL" id="BMGL01000004">
    <property type="protein sequence ID" value="GGE08931.1"/>
    <property type="molecule type" value="Genomic_DNA"/>
</dbReference>
<gene>
    <name evidence="2" type="primary">gldN</name>
    <name evidence="2" type="ORF">GCM10010831_08130</name>
</gene>
<evidence type="ECO:0000313" key="2">
    <source>
        <dbReference type="EMBL" id="GGE08931.1"/>
    </source>
</evidence>
<accession>A0A916ZQC2</accession>
<keyword evidence="3" id="KW-1185">Reference proteome</keyword>
<evidence type="ECO:0000313" key="3">
    <source>
        <dbReference type="Proteomes" id="UP000599688"/>
    </source>
</evidence>
<proteinExistence type="predicted"/>
<feature type="chain" id="PRO_5037756738" evidence="1">
    <location>
        <begin position="23"/>
        <end position="336"/>
    </location>
</feature>
<feature type="signal peptide" evidence="1">
    <location>
        <begin position="1"/>
        <end position="22"/>
    </location>
</feature>
<dbReference type="NCBIfam" id="TIGR03523">
    <property type="entry name" value="GldN"/>
    <property type="match status" value="1"/>
</dbReference>
<dbReference type="InterPro" id="IPR019847">
    <property type="entry name" value="Gliding_motility_assoc_GldN"/>
</dbReference>
<name>A0A916ZQC2_9FLAO</name>
<dbReference type="RefSeq" id="WP_188405525.1">
    <property type="nucleotide sequence ID" value="NZ_BMGL01000004.1"/>
</dbReference>
<dbReference type="Proteomes" id="UP000599688">
    <property type="component" value="Unassembled WGS sequence"/>
</dbReference>